<evidence type="ECO:0000256" key="1">
    <source>
        <dbReference type="SAM" id="Phobius"/>
    </source>
</evidence>
<evidence type="ECO:0000313" key="3">
    <source>
        <dbReference type="Proteomes" id="UP000027586"/>
    </source>
</evidence>
<keyword evidence="3" id="KW-1185">Reference proteome</keyword>
<dbReference type="OrthoDB" id="2020419at2759"/>
<dbReference type="EMBL" id="CBTN010000026">
    <property type="protein sequence ID" value="CDH54919.1"/>
    <property type="molecule type" value="Genomic_DNA"/>
</dbReference>
<reference evidence="2" key="1">
    <citation type="submission" date="2013-08" db="EMBL/GenBank/DDBJ databases">
        <title>Gene expansion shapes genome architecture in the human pathogen Lichtheimia corymbifera: an evolutionary genomics analysis in the ancient terrestrial Mucorales (Mucoromycotina).</title>
        <authorList>
            <person name="Schwartze V.U."/>
            <person name="Winter S."/>
            <person name="Shelest E."/>
            <person name="Marcet-Houben M."/>
            <person name="Horn F."/>
            <person name="Wehner S."/>
            <person name="Hoffmann K."/>
            <person name="Riege K."/>
            <person name="Sammeth M."/>
            <person name="Nowrousian M."/>
            <person name="Valiante V."/>
            <person name="Linde J."/>
            <person name="Jacobsen I.D."/>
            <person name="Marz M."/>
            <person name="Brakhage A.A."/>
            <person name="Gabaldon T."/>
            <person name="Bocker S."/>
            <person name="Voigt K."/>
        </authorList>
    </citation>
    <scope>NUCLEOTIDE SEQUENCE [LARGE SCALE GENOMIC DNA]</scope>
    <source>
        <strain evidence="2">FSU 9682</strain>
    </source>
</reference>
<keyword evidence="1" id="KW-0812">Transmembrane</keyword>
<gene>
    <name evidence="2" type="ORF">LCOR_06128.1</name>
</gene>
<dbReference type="Gene3D" id="3.40.50.11350">
    <property type="match status" value="1"/>
</dbReference>
<accession>A0A068RY27</accession>
<feature type="transmembrane region" description="Helical" evidence="1">
    <location>
        <begin position="6"/>
        <end position="26"/>
    </location>
</feature>
<keyword evidence="1" id="KW-1133">Transmembrane helix</keyword>
<dbReference type="Proteomes" id="UP000027586">
    <property type="component" value="Unassembled WGS sequence"/>
</dbReference>
<protein>
    <recommendedName>
        <fullName evidence="4">Proteophosphoglycan 5</fullName>
    </recommendedName>
</protein>
<name>A0A068RY27_9FUNG</name>
<sequence length="482" mass="55419">MRPYVYLLVLLSLATTGIVYLCHVTFDSWWRLQRQRSSAPPPPTFREDNDIEVSPIVSYDESDPRIANTLRRIDEKYCGGPCRFMLPIFIMEQESKAQMHFRQLAFLSGMLNRTVVLPNVGGSRLGACLEHDFDFYYSSQWAVDHADDFSTISMENFSSWVKERLAVGFPATSQTFHVHLDLDHKQLQEPSNCFADWMDTSRPDRRIYLHDTGNARRRKGYQDVLYNFFSQTMEDPEVLSTYYDRRYPFIHNPAAQAPIPYNERITDLVKDMAQELSPYWAVHWRTERVEPPENLVGCAESLIDLVHTNQEQQQQKEQQQKQPRLVMLTDYPHVFSEEAIQQALDNNPNEEEEEGMKPASASFPEHALTKYHHLAFQHVYSNIQVQVTNLDQGADNVTPPANWTVLPISPQVAGHDSGVLGIIDKLLAIHADVFIAGEPGICARRSSFTARIIDERILRRGDDTSITDELPNVVEYFGLPRQ</sequence>
<dbReference type="VEuPathDB" id="FungiDB:LCOR_06128.1"/>
<evidence type="ECO:0000313" key="2">
    <source>
        <dbReference type="EMBL" id="CDH54919.1"/>
    </source>
</evidence>
<keyword evidence="1" id="KW-0472">Membrane</keyword>
<proteinExistence type="predicted"/>
<comment type="caution">
    <text evidence="2">The sequence shown here is derived from an EMBL/GenBank/DDBJ whole genome shotgun (WGS) entry which is preliminary data.</text>
</comment>
<dbReference type="AlphaFoldDB" id="A0A068RY27"/>
<organism evidence="2 3">
    <name type="scientific">Lichtheimia corymbifera JMRC:FSU:9682</name>
    <dbReference type="NCBI Taxonomy" id="1263082"/>
    <lineage>
        <taxon>Eukaryota</taxon>
        <taxon>Fungi</taxon>
        <taxon>Fungi incertae sedis</taxon>
        <taxon>Mucoromycota</taxon>
        <taxon>Mucoromycotina</taxon>
        <taxon>Mucoromycetes</taxon>
        <taxon>Mucorales</taxon>
        <taxon>Lichtheimiaceae</taxon>
        <taxon>Lichtheimia</taxon>
    </lineage>
</organism>
<evidence type="ECO:0008006" key="4">
    <source>
        <dbReference type="Google" id="ProtNLM"/>
    </source>
</evidence>